<feature type="transmembrane region" description="Helical" evidence="2">
    <location>
        <begin position="168"/>
        <end position="190"/>
    </location>
</feature>
<feature type="transmembrane region" description="Helical" evidence="2">
    <location>
        <begin position="110"/>
        <end position="133"/>
    </location>
</feature>
<proteinExistence type="predicted"/>
<keyword evidence="2" id="KW-1133">Transmembrane helix</keyword>
<comment type="caution">
    <text evidence="3">The sequence shown here is derived from an EMBL/GenBank/DDBJ whole genome shotgun (WGS) entry which is preliminary data.</text>
</comment>
<keyword evidence="2" id="KW-0812">Transmembrane</keyword>
<reference evidence="3" key="1">
    <citation type="submission" date="2023-07" db="EMBL/GenBank/DDBJ databases">
        <authorList>
            <consortium name="CYATHOMIX"/>
        </authorList>
    </citation>
    <scope>NUCLEOTIDE SEQUENCE</scope>
    <source>
        <strain evidence="3">N/A</strain>
    </source>
</reference>
<name>A0AA36GUW4_CYLNA</name>
<keyword evidence="4" id="KW-1185">Reference proteome</keyword>
<sequence length="291" mass="33203">MTCCPEVLQLAIQGDNDAALNINDQPHDNEPNEPDNAPPRRTLLDSLRSFTTTLFSETALKFHLFAYWLFCLFDMIEEQPHSLHVIKVMLVAMAIIFALLATVTRAVCLFYPFLCVIVFEFIKALTVFLLLALKLAFPKKYSQLINIRGLNHLRMLTRDSRTDDEICYVWNGFCVIYFVLVSLTLIRNIAEMQWRERVRRHHDNVYPPLLSPTPRTRVVLPRELEVGGVNTDDPPPYSSTMQLETAKEETDPPRYSQLGYSPRGSPPAPVMSSESSIVANDKTDDRTSRAL</sequence>
<organism evidence="3 4">
    <name type="scientific">Cylicocyclus nassatus</name>
    <name type="common">Nematode worm</name>
    <dbReference type="NCBI Taxonomy" id="53992"/>
    <lineage>
        <taxon>Eukaryota</taxon>
        <taxon>Metazoa</taxon>
        <taxon>Ecdysozoa</taxon>
        <taxon>Nematoda</taxon>
        <taxon>Chromadorea</taxon>
        <taxon>Rhabditida</taxon>
        <taxon>Rhabditina</taxon>
        <taxon>Rhabditomorpha</taxon>
        <taxon>Strongyloidea</taxon>
        <taxon>Strongylidae</taxon>
        <taxon>Cylicocyclus</taxon>
    </lineage>
</organism>
<feature type="region of interest" description="Disordered" evidence="1">
    <location>
        <begin position="225"/>
        <end position="291"/>
    </location>
</feature>
<evidence type="ECO:0000313" key="3">
    <source>
        <dbReference type="EMBL" id="CAJ0598538.1"/>
    </source>
</evidence>
<evidence type="ECO:0000256" key="2">
    <source>
        <dbReference type="SAM" id="Phobius"/>
    </source>
</evidence>
<protein>
    <submittedName>
        <fullName evidence="3">Uncharacterized protein</fullName>
    </submittedName>
</protein>
<dbReference type="AlphaFoldDB" id="A0AA36GUW4"/>
<gene>
    <name evidence="3" type="ORF">CYNAS_LOCUS10521</name>
</gene>
<feature type="transmembrane region" description="Helical" evidence="2">
    <location>
        <begin position="82"/>
        <end position="103"/>
    </location>
</feature>
<dbReference type="Proteomes" id="UP001176961">
    <property type="component" value="Unassembled WGS sequence"/>
</dbReference>
<feature type="compositionally biased region" description="Basic and acidic residues" evidence="1">
    <location>
        <begin position="281"/>
        <end position="291"/>
    </location>
</feature>
<evidence type="ECO:0000313" key="4">
    <source>
        <dbReference type="Proteomes" id="UP001176961"/>
    </source>
</evidence>
<keyword evidence="2" id="KW-0472">Membrane</keyword>
<accession>A0AA36GUW4</accession>
<evidence type="ECO:0000256" key="1">
    <source>
        <dbReference type="SAM" id="MobiDB-lite"/>
    </source>
</evidence>
<dbReference type="EMBL" id="CATQJL010000223">
    <property type="protein sequence ID" value="CAJ0598538.1"/>
    <property type="molecule type" value="Genomic_DNA"/>
</dbReference>